<feature type="domain" description="Bromo" evidence="7">
    <location>
        <begin position="413"/>
        <end position="485"/>
    </location>
</feature>
<keyword evidence="3 5" id="KW-0103">Bromodomain</keyword>
<dbReference type="InterPro" id="IPR050935">
    <property type="entry name" value="Bromo_chromatin_reader"/>
</dbReference>
<evidence type="ECO:0000256" key="1">
    <source>
        <dbReference type="ARBA" id="ARBA00022737"/>
    </source>
</evidence>
<gene>
    <name evidence="9" type="primary">LOC108919750</name>
</gene>
<feature type="compositionally biased region" description="Low complexity" evidence="6">
    <location>
        <begin position="871"/>
        <end position="889"/>
    </location>
</feature>
<feature type="compositionally biased region" description="Polar residues" evidence="6">
    <location>
        <begin position="269"/>
        <end position="281"/>
    </location>
</feature>
<keyword evidence="10" id="KW-1185">Reference proteome</keyword>
<comment type="similarity">
    <text evidence="4">Belongs to the BET family.</text>
</comment>
<dbReference type="GO" id="GO:0005634">
    <property type="term" value="C:nucleus"/>
    <property type="evidence" value="ECO:0007669"/>
    <property type="project" value="TreeGrafter"/>
</dbReference>
<feature type="compositionally biased region" description="Low complexity" evidence="6">
    <location>
        <begin position="923"/>
        <end position="942"/>
    </location>
</feature>
<dbReference type="InterPro" id="IPR036427">
    <property type="entry name" value="Bromodomain-like_sf"/>
</dbReference>
<dbReference type="PROSITE" id="PS50014">
    <property type="entry name" value="BROMODOMAIN_2"/>
    <property type="match status" value="2"/>
</dbReference>
<keyword evidence="1" id="KW-0677">Repeat</keyword>
<evidence type="ECO:0000256" key="4">
    <source>
        <dbReference type="ARBA" id="ARBA00044509"/>
    </source>
</evidence>
<feature type="domain" description="Bromo" evidence="7">
    <location>
        <begin position="134"/>
        <end position="206"/>
    </location>
</feature>
<dbReference type="Pfam" id="PF17105">
    <property type="entry name" value="BRD4_CDT"/>
    <property type="match status" value="1"/>
</dbReference>
<reference evidence="9" key="2">
    <citation type="submission" date="2025-08" db="UniProtKB">
        <authorList>
            <consortium name="Ensembl"/>
        </authorList>
    </citation>
    <scope>IDENTIFICATION</scope>
</reference>
<dbReference type="InterPro" id="IPR038336">
    <property type="entry name" value="NET_sf"/>
</dbReference>
<feature type="region of interest" description="Disordered" evidence="6">
    <location>
        <begin position="1198"/>
        <end position="1331"/>
    </location>
</feature>
<dbReference type="PROSITE" id="PS00633">
    <property type="entry name" value="BROMODOMAIN_1"/>
    <property type="match status" value="2"/>
</dbReference>
<accession>A0A8C9SSP9</accession>
<dbReference type="InterPro" id="IPR043509">
    <property type="entry name" value="Bromo_Brdt_II"/>
</dbReference>
<feature type="compositionally biased region" description="Polar residues" evidence="6">
    <location>
        <begin position="348"/>
        <end position="357"/>
    </location>
</feature>
<feature type="compositionally biased region" description="Pro residues" evidence="6">
    <location>
        <begin position="904"/>
        <end position="922"/>
    </location>
</feature>
<reference evidence="9 10" key="1">
    <citation type="submission" date="2019-04" db="EMBL/GenBank/DDBJ databases">
        <authorList>
            <consortium name="Wellcome Sanger Institute Data Sharing"/>
        </authorList>
    </citation>
    <scope>NUCLEOTIDE SEQUENCE [LARGE SCALE GENOMIC DNA]</scope>
</reference>
<feature type="region of interest" description="Disordered" evidence="6">
    <location>
        <begin position="503"/>
        <end position="680"/>
    </location>
</feature>
<evidence type="ECO:0000256" key="5">
    <source>
        <dbReference type="PROSITE-ProRule" id="PRU00035"/>
    </source>
</evidence>
<feature type="compositionally biased region" description="Basic and acidic residues" evidence="6">
    <location>
        <begin position="1315"/>
        <end position="1331"/>
    </location>
</feature>
<evidence type="ECO:0000256" key="2">
    <source>
        <dbReference type="ARBA" id="ARBA00022853"/>
    </source>
</evidence>
<proteinExistence type="inferred from homology"/>
<dbReference type="FunFam" id="1.20.920.10:FF:000003">
    <property type="entry name" value="Bromodomain-containing protein 2"/>
    <property type="match status" value="1"/>
</dbReference>
<feature type="compositionally biased region" description="Low complexity" evidence="6">
    <location>
        <begin position="535"/>
        <end position="547"/>
    </location>
</feature>
<evidence type="ECO:0000313" key="9">
    <source>
        <dbReference type="Ensembl" id="ENSSFOP00015042148.1"/>
    </source>
</evidence>
<feature type="compositionally biased region" description="Basic and acidic residues" evidence="6">
    <location>
        <begin position="1214"/>
        <end position="1253"/>
    </location>
</feature>
<dbReference type="InterPro" id="IPR018359">
    <property type="entry name" value="Bromodomain_CS"/>
</dbReference>
<reference evidence="9" key="3">
    <citation type="submission" date="2025-09" db="UniProtKB">
        <authorList>
            <consortium name="Ensembl"/>
        </authorList>
    </citation>
    <scope>IDENTIFICATION</scope>
</reference>
<dbReference type="InterPro" id="IPR027353">
    <property type="entry name" value="NET_dom"/>
</dbReference>
<feature type="compositionally biased region" description="Basic residues" evidence="6">
    <location>
        <begin position="584"/>
        <end position="601"/>
    </location>
</feature>
<organism evidence="9 10">
    <name type="scientific">Scleropages formosus</name>
    <name type="common">Asian bonytongue</name>
    <name type="synonym">Osteoglossum formosum</name>
    <dbReference type="NCBI Taxonomy" id="113540"/>
    <lineage>
        <taxon>Eukaryota</taxon>
        <taxon>Metazoa</taxon>
        <taxon>Chordata</taxon>
        <taxon>Craniata</taxon>
        <taxon>Vertebrata</taxon>
        <taxon>Euteleostomi</taxon>
        <taxon>Actinopterygii</taxon>
        <taxon>Neopterygii</taxon>
        <taxon>Teleostei</taxon>
        <taxon>Osteoglossocephala</taxon>
        <taxon>Osteoglossomorpha</taxon>
        <taxon>Osteoglossiformes</taxon>
        <taxon>Osteoglossidae</taxon>
        <taxon>Scleropages</taxon>
    </lineage>
</organism>
<evidence type="ECO:0000313" key="10">
    <source>
        <dbReference type="Proteomes" id="UP000694397"/>
    </source>
</evidence>
<feature type="domain" description="NET" evidence="8">
    <location>
        <begin position="661"/>
        <end position="743"/>
    </location>
</feature>
<feature type="compositionally biased region" description="Pro residues" evidence="6">
    <location>
        <begin position="638"/>
        <end position="651"/>
    </location>
</feature>
<sequence>MDYRMHSDSLLHFQTLDSLLERISHHSVIVKRDPRQECHGISGAVSADSTSSSKLSDWAPFAPAALPSAMGDGLEATQMLGGGGGGGGGGHGQPSVQPAAVFNPPLPEASDPSRPKRQTNQLQYLLKTVLKALWKHNFAWPFQQPVDAVKLNLPDYYKIIKSPMDMGTIKRRLENSYYHNAQECIQDFNTMFTNCYIYNKPGDDIVLMAEALEKIFLQKISEMPQDEIEIPVMSKGRGRGRRDGGVNSKPGSVHDSPSTTPHAHGLSAAPQQLVQGPTALSPTAGLSGRLPGTPHMPPQYPVGSLDCLMQQQQVMTAFPPTAHTSLPAPPLLQSPIPLKKSQKRKADTTTPTANDPLSESSPAASEPKPRRESSRPSKLPKKEAPDSQHHVGPKQQEQLRYCAGIAREMLSKKHAAYAWPFYKPVDVEALGLHDYYDIIKHPMDLGTIKSKLESKQYLEAQEFAADMRLMFSNCYKYNPPDHDVVAMARKLQDVFEMRYAKMPDESDPTVSGVHTPSPALLPTSFKPQPPAGPRSSSDSSSDSSSESSPDDCEGERAKRLAQLQEQLKAVHEQLAALSQPQASKPKRKEKEKKKEKHKKKVSGSSEELLEPLSQPSRKSRSSKDSKEWPKTGHSLGPPVGPPPTLAPPGPPDSEEEEEEASAPGRDHYKPMSYEEKRQLSLDINKLPGDKLGRVVHIIQSREPSLKNSNPDEIEIDFEMLKPSTLRQLERYVSSCLRKKKQQQQPGKTMEGMKRKTGSSSDSGSSSKSSSSDSEDSDRGLAPRQKKRSHSRKEGRRQQRSVTMGGISQALAPPPALAPPQAPMVEPSMAAYVPPPPISILDSSFDPLSHFSQGLEQAPPNVNAQALSEPHPFLSQPAAAPSPALHSAMPQQPSRPSSHATPLPHKAPPPTVQAPQPPPPPPQQHQLPPHVLSPPLQSLLQVAPPAPVAHDALELLSAQPPQALLEDDEEPAPLQLYLQQLQQGHPLGTQTTPLLQSVQVQQQALLPALPLAPPRHVQQLQQMVYAAPLPAQATPSGTQPQHQALAQQPPQPQQPKSEVYSTGEHALCKNKTHTQREADTRANAPHVSPAGVLRESPPPVLMQSPHMPQYPSVIHLSPSRIQQPKKGVSMVKCNIVLATSSFCSPCCICKARRKRGDGPALGRGGCGAAPRPRSPSLCLLAQDMKLKNMGSWASLVQKPTAAPSGAPKPSSDSFEQFRRAAREKEEREKALKAQVEQVERERLRREQEKLRGARDEDDSLEQARRAHEEPRRHQEPPPLSAHVHVAQQAPPQTTQTVQTTSGAQAPPGAAQSPLDQQRELARRREQERRRREAMEATIDMNFQSDLMAIFEENLF</sequence>
<feature type="compositionally biased region" description="Low complexity" evidence="6">
    <location>
        <begin position="758"/>
        <end position="771"/>
    </location>
</feature>
<feature type="region of interest" description="Disordered" evidence="6">
    <location>
        <begin position="320"/>
        <end position="397"/>
    </location>
</feature>
<protein>
    <submittedName>
        <fullName evidence="9">Bromodomain containing 4</fullName>
    </submittedName>
</protein>
<feature type="region of interest" description="Disordered" evidence="6">
    <location>
        <begin position="1030"/>
        <end position="1061"/>
    </location>
</feature>
<name>A0A8C9SSP9_SCLFO</name>
<dbReference type="InterPro" id="IPR043508">
    <property type="entry name" value="Bromo_Brdt_I"/>
</dbReference>
<feature type="compositionally biased region" description="Low complexity" evidence="6">
    <location>
        <begin position="1038"/>
        <end position="1047"/>
    </location>
</feature>
<dbReference type="GO" id="GO:0006338">
    <property type="term" value="P:chromatin remodeling"/>
    <property type="evidence" value="ECO:0007669"/>
    <property type="project" value="TreeGrafter"/>
</dbReference>
<dbReference type="SMART" id="SM00297">
    <property type="entry name" value="BROMO"/>
    <property type="match status" value="2"/>
</dbReference>
<feature type="compositionally biased region" description="Polar residues" evidence="6">
    <location>
        <begin position="849"/>
        <end position="865"/>
    </location>
</feature>
<evidence type="ECO:0000256" key="3">
    <source>
        <dbReference type="ARBA" id="ARBA00023117"/>
    </source>
</evidence>
<dbReference type="PRINTS" id="PR00503">
    <property type="entry name" value="BROMODOMAIN"/>
</dbReference>
<evidence type="ECO:0000256" key="6">
    <source>
        <dbReference type="SAM" id="MobiDB-lite"/>
    </source>
</evidence>
<dbReference type="Proteomes" id="UP000694397">
    <property type="component" value="Chromosome 1"/>
</dbReference>
<dbReference type="Gene3D" id="1.20.1270.220">
    <property type="match status" value="1"/>
</dbReference>
<dbReference type="OrthoDB" id="21449at2759"/>
<keyword evidence="2" id="KW-0156">Chromatin regulator</keyword>
<dbReference type="CDD" id="cd05498">
    <property type="entry name" value="Bromo_Brdt_II_like"/>
    <property type="match status" value="1"/>
</dbReference>
<feature type="compositionally biased region" description="Basic residues" evidence="6">
    <location>
        <begin position="783"/>
        <end position="798"/>
    </location>
</feature>
<dbReference type="Ensembl" id="ENSSFOT00015065994.1">
    <property type="protein sequence ID" value="ENSSFOP00015042148.1"/>
    <property type="gene ID" value="ENSSFOG00015000097.2"/>
</dbReference>
<dbReference type="Pfam" id="PF17035">
    <property type="entry name" value="BET"/>
    <property type="match status" value="1"/>
</dbReference>
<dbReference type="PROSITE" id="PS51525">
    <property type="entry name" value="NET"/>
    <property type="match status" value="1"/>
</dbReference>
<dbReference type="GO" id="GO:0006355">
    <property type="term" value="P:regulation of DNA-templated transcription"/>
    <property type="evidence" value="ECO:0007669"/>
    <property type="project" value="TreeGrafter"/>
</dbReference>
<feature type="compositionally biased region" description="Gly residues" evidence="6">
    <location>
        <begin position="80"/>
        <end position="92"/>
    </location>
</feature>
<dbReference type="CDD" id="cd05497">
    <property type="entry name" value="Bromo_Brdt_I_like"/>
    <property type="match status" value="1"/>
</dbReference>
<feature type="region of interest" description="Disordered" evidence="6">
    <location>
        <begin position="75"/>
        <end position="118"/>
    </location>
</feature>
<feature type="compositionally biased region" description="Low complexity" evidence="6">
    <location>
        <begin position="1284"/>
        <end position="1311"/>
    </location>
</feature>
<dbReference type="GO" id="GO:0000785">
    <property type="term" value="C:chromatin"/>
    <property type="evidence" value="ECO:0007669"/>
    <property type="project" value="TreeGrafter"/>
</dbReference>
<evidence type="ECO:0000259" key="8">
    <source>
        <dbReference type="PROSITE" id="PS51525"/>
    </source>
</evidence>
<dbReference type="Gene3D" id="1.20.920.10">
    <property type="entry name" value="Bromodomain-like"/>
    <property type="match status" value="2"/>
</dbReference>
<dbReference type="SUPFAM" id="SSF47370">
    <property type="entry name" value="Bromodomain"/>
    <property type="match status" value="2"/>
</dbReference>
<feature type="compositionally biased region" description="Low complexity" evidence="6">
    <location>
        <begin position="602"/>
        <end position="613"/>
    </location>
</feature>
<feature type="region of interest" description="Disordered" evidence="6">
    <location>
        <begin position="228"/>
        <end position="303"/>
    </location>
</feature>
<dbReference type="FunFam" id="1.20.920.10:FF:000002">
    <property type="entry name" value="Bromodomain-containing protein 4"/>
    <property type="match status" value="1"/>
</dbReference>
<evidence type="ECO:0000259" key="7">
    <source>
        <dbReference type="PROSITE" id="PS50014"/>
    </source>
</evidence>
<dbReference type="FunFam" id="1.20.1270.220:FF:000001">
    <property type="entry name" value="bromodomain-containing protein 2 isoform X1"/>
    <property type="match status" value="1"/>
</dbReference>
<feature type="compositionally biased region" description="Basic and acidic residues" evidence="6">
    <location>
        <begin position="1260"/>
        <end position="1274"/>
    </location>
</feature>
<feature type="compositionally biased region" description="Basic and acidic residues" evidence="6">
    <location>
        <begin position="367"/>
        <end position="389"/>
    </location>
</feature>
<feature type="compositionally biased region" description="Polar residues" evidence="6">
    <location>
        <begin position="890"/>
        <end position="899"/>
    </location>
</feature>
<feature type="compositionally biased region" description="Basic and acidic residues" evidence="6">
    <location>
        <begin position="621"/>
        <end position="630"/>
    </location>
</feature>
<dbReference type="InterPro" id="IPR031354">
    <property type="entry name" value="BRD4_CDT"/>
</dbReference>
<feature type="region of interest" description="Disordered" evidence="6">
    <location>
        <begin position="735"/>
        <end position="944"/>
    </location>
</feature>
<dbReference type="InterPro" id="IPR001487">
    <property type="entry name" value="Bromodomain"/>
</dbReference>
<dbReference type="PANTHER" id="PTHR22880">
    <property type="entry name" value="FALZ-RELATED BROMODOMAIN-CONTAINING PROTEINS"/>
    <property type="match status" value="1"/>
</dbReference>
<dbReference type="PANTHER" id="PTHR22880:SF245">
    <property type="entry name" value="BROMODOMAIN-CONTAINING PROTEIN 4"/>
    <property type="match status" value="1"/>
</dbReference>
<dbReference type="Pfam" id="PF00439">
    <property type="entry name" value="Bromodomain"/>
    <property type="match status" value="2"/>
</dbReference>
<dbReference type="GeneTree" id="ENSGT00940000162790"/>
<feature type="compositionally biased region" description="Pro residues" evidence="6">
    <location>
        <begin position="811"/>
        <end position="821"/>
    </location>
</feature>
<feature type="compositionally biased region" description="Basic and acidic residues" evidence="6">
    <location>
        <begin position="664"/>
        <end position="679"/>
    </location>
</feature>